<dbReference type="InterPro" id="IPR018392">
    <property type="entry name" value="LysM"/>
</dbReference>
<evidence type="ECO:0000259" key="3">
    <source>
        <dbReference type="PROSITE" id="PS51782"/>
    </source>
</evidence>
<dbReference type="RefSeq" id="WP_199384536.1">
    <property type="nucleotide sequence ID" value="NZ_JAEMHM010000010.1"/>
</dbReference>
<sequence>MVRFEIRGALLLALLALLSQPTHVLAAPNAFDIDVKELDGEKAAPQKAKTPKPRKEPARKTQHQGHPAKHSPAPDGFVRYTIKPGDHLFKILITQFGMSNEKAEHLIPEILRVNHIDNIKGLTVGKVILIPLERSHGGETAKREAAQPRREPAPTHTKETEPVGVARVKEVVAAKKTEAEVKPANAPPVAAPAKPAETTAAKKAEAAPAKGAEPAPALAAIAPPPKHAEPAAPPVVVVSPVVADPLKPAPVKSAPVAATPAPPRPEKPAVHAEPVIPKSAPAPAPVVAKKEVPAPPAPLAPPALPVAVAAPLAVPTWICSVPDSDPHHVVDAMMNALSLKWSKNHVVRSDEGAKTAFSVMVDRYFELKGKRYIITAGEIDPYNYTLLRLLENSGYKVLRLKKGEGFEVLGEKLLRLVGIPSAFGNHFVGGTEGAKKGFLLGEDDTGGRRIVVTRESVAQDQKRVLAAGCGGN</sequence>
<feature type="domain" description="LysM" evidence="3">
    <location>
        <begin position="78"/>
        <end position="130"/>
    </location>
</feature>
<feature type="signal peptide" evidence="2">
    <location>
        <begin position="1"/>
        <end position="26"/>
    </location>
</feature>
<evidence type="ECO:0000256" key="1">
    <source>
        <dbReference type="SAM" id="MobiDB-lite"/>
    </source>
</evidence>
<evidence type="ECO:0000256" key="2">
    <source>
        <dbReference type="SAM" id="SignalP"/>
    </source>
</evidence>
<proteinExistence type="predicted"/>
<reference evidence="4" key="1">
    <citation type="submission" date="2020-12" db="EMBL/GenBank/DDBJ databases">
        <title>Geomonas sp. Red875, isolated from river sediment.</title>
        <authorList>
            <person name="Xu Z."/>
            <person name="Zhang Z."/>
            <person name="Masuda Y."/>
            <person name="Itoh H."/>
            <person name="Senoo K."/>
        </authorList>
    </citation>
    <scope>NUCLEOTIDE SEQUENCE</scope>
    <source>
        <strain evidence="4">Red875</strain>
    </source>
</reference>
<evidence type="ECO:0000313" key="5">
    <source>
        <dbReference type="Proteomes" id="UP000636888"/>
    </source>
</evidence>
<dbReference type="PROSITE" id="PS51782">
    <property type="entry name" value="LYSM"/>
    <property type="match status" value="1"/>
</dbReference>
<dbReference type="EMBL" id="JAEMHM010000010">
    <property type="protein sequence ID" value="MBJ6725642.1"/>
    <property type="molecule type" value="Genomic_DNA"/>
</dbReference>
<feature type="compositionally biased region" description="Basic residues" evidence="1">
    <location>
        <begin position="60"/>
        <end position="69"/>
    </location>
</feature>
<protein>
    <submittedName>
        <fullName evidence="4">LysM peptidoglycan-binding domain-containing protein</fullName>
    </submittedName>
</protein>
<feature type="compositionally biased region" description="Low complexity" evidence="1">
    <location>
        <begin position="206"/>
        <end position="215"/>
    </location>
</feature>
<dbReference type="Proteomes" id="UP000636888">
    <property type="component" value="Unassembled WGS sequence"/>
</dbReference>
<feature type="region of interest" description="Disordered" evidence="1">
    <location>
        <begin position="182"/>
        <end position="215"/>
    </location>
</feature>
<feature type="region of interest" description="Disordered" evidence="1">
    <location>
        <begin position="41"/>
        <end position="75"/>
    </location>
</feature>
<accession>A0A8J7IZT0</accession>
<keyword evidence="5" id="KW-1185">Reference proteome</keyword>
<feature type="region of interest" description="Disordered" evidence="1">
    <location>
        <begin position="137"/>
        <end position="160"/>
    </location>
</feature>
<name>A0A8J7IZT0_9BACT</name>
<dbReference type="InterPro" id="IPR036779">
    <property type="entry name" value="LysM_dom_sf"/>
</dbReference>
<gene>
    <name evidence="4" type="ORF">JFN93_13050</name>
</gene>
<keyword evidence="2" id="KW-0732">Signal</keyword>
<dbReference type="CDD" id="cd00118">
    <property type="entry name" value="LysM"/>
    <property type="match status" value="1"/>
</dbReference>
<dbReference type="AlphaFoldDB" id="A0A8J7IZT0"/>
<feature type="chain" id="PRO_5035303535" evidence="2">
    <location>
        <begin position="27"/>
        <end position="472"/>
    </location>
</feature>
<organism evidence="4 5">
    <name type="scientific">Geomesophilobacter sediminis</name>
    <dbReference type="NCBI Taxonomy" id="2798584"/>
    <lineage>
        <taxon>Bacteria</taxon>
        <taxon>Pseudomonadati</taxon>
        <taxon>Thermodesulfobacteriota</taxon>
        <taxon>Desulfuromonadia</taxon>
        <taxon>Geobacterales</taxon>
        <taxon>Geobacteraceae</taxon>
        <taxon>Geomesophilobacter</taxon>
    </lineage>
</organism>
<dbReference type="Gene3D" id="3.10.350.10">
    <property type="entry name" value="LysM domain"/>
    <property type="match status" value="1"/>
</dbReference>
<evidence type="ECO:0000313" key="4">
    <source>
        <dbReference type="EMBL" id="MBJ6725642.1"/>
    </source>
</evidence>
<comment type="caution">
    <text evidence="4">The sequence shown here is derived from an EMBL/GenBank/DDBJ whole genome shotgun (WGS) entry which is preliminary data.</text>
</comment>